<evidence type="ECO:0000313" key="2">
    <source>
        <dbReference type="Proteomes" id="UP001152888"/>
    </source>
</evidence>
<dbReference type="Proteomes" id="UP001152888">
    <property type="component" value="Unassembled WGS sequence"/>
</dbReference>
<comment type="caution">
    <text evidence="1">The sequence shown here is derived from an EMBL/GenBank/DDBJ whole genome shotgun (WGS) entry which is preliminary data.</text>
</comment>
<evidence type="ECO:0000313" key="1">
    <source>
        <dbReference type="EMBL" id="CAH2021954.1"/>
    </source>
</evidence>
<keyword evidence="2" id="KW-1185">Reference proteome</keyword>
<name>A0A9P0QIY8_ACAOB</name>
<protein>
    <submittedName>
        <fullName evidence="1">Uncharacterized protein</fullName>
    </submittedName>
</protein>
<accession>A0A9P0QIY8</accession>
<reference evidence="1" key="1">
    <citation type="submission" date="2022-03" db="EMBL/GenBank/DDBJ databases">
        <authorList>
            <person name="Sayadi A."/>
        </authorList>
    </citation>
    <scope>NUCLEOTIDE SEQUENCE</scope>
</reference>
<gene>
    <name evidence="1" type="ORF">ACAOBT_LOCUS38813</name>
</gene>
<dbReference type="EMBL" id="CAKOFQ010013288">
    <property type="protein sequence ID" value="CAH2021954.1"/>
    <property type="molecule type" value="Genomic_DNA"/>
</dbReference>
<proteinExistence type="predicted"/>
<organism evidence="1 2">
    <name type="scientific">Acanthoscelides obtectus</name>
    <name type="common">Bean weevil</name>
    <name type="synonym">Bruchus obtectus</name>
    <dbReference type="NCBI Taxonomy" id="200917"/>
    <lineage>
        <taxon>Eukaryota</taxon>
        <taxon>Metazoa</taxon>
        <taxon>Ecdysozoa</taxon>
        <taxon>Arthropoda</taxon>
        <taxon>Hexapoda</taxon>
        <taxon>Insecta</taxon>
        <taxon>Pterygota</taxon>
        <taxon>Neoptera</taxon>
        <taxon>Endopterygota</taxon>
        <taxon>Coleoptera</taxon>
        <taxon>Polyphaga</taxon>
        <taxon>Cucujiformia</taxon>
        <taxon>Chrysomeloidea</taxon>
        <taxon>Chrysomelidae</taxon>
        <taxon>Bruchinae</taxon>
        <taxon>Bruchini</taxon>
        <taxon>Acanthoscelides</taxon>
    </lineage>
</organism>
<dbReference type="AlphaFoldDB" id="A0A9P0QIY8"/>
<sequence>MEEEIPEGRTSELSDNPCLSNRAIFLVGYVLFDGGSPRVVRIFKTMLLKYC</sequence>